<dbReference type="InterPro" id="IPR013783">
    <property type="entry name" value="Ig-like_fold"/>
</dbReference>
<dbReference type="PANTHER" id="PTHR46348">
    <property type="entry name" value="DELETED IN LUNG AND ESOPHAGEAL CANCER PROTEIN 1"/>
    <property type="match status" value="1"/>
</dbReference>
<accession>A0AAV4GXX5</accession>
<dbReference type="InterPro" id="IPR033304">
    <property type="entry name" value="DLEC1"/>
</dbReference>
<dbReference type="GO" id="GO:0015631">
    <property type="term" value="F:tubulin binding"/>
    <property type="evidence" value="ECO:0007669"/>
    <property type="project" value="TreeGrafter"/>
</dbReference>
<organism evidence="1 2">
    <name type="scientific">Elysia marginata</name>
    <dbReference type="NCBI Taxonomy" id="1093978"/>
    <lineage>
        <taxon>Eukaryota</taxon>
        <taxon>Metazoa</taxon>
        <taxon>Spiralia</taxon>
        <taxon>Lophotrochozoa</taxon>
        <taxon>Mollusca</taxon>
        <taxon>Gastropoda</taxon>
        <taxon>Heterobranchia</taxon>
        <taxon>Euthyneura</taxon>
        <taxon>Panpulmonata</taxon>
        <taxon>Sacoglossa</taxon>
        <taxon>Placobranchoidea</taxon>
        <taxon>Plakobranchidae</taxon>
        <taxon>Elysia</taxon>
    </lineage>
</organism>
<dbReference type="GO" id="GO:0008285">
    <property type="term" value="P:negative regulation of cell population proliferation"/>
    <property type="evidence" value="ECO:0007669"/>
    <property type="project" value="InterPro"/>
</dbReference>
<comment type="caution">
    <text evidence="1">The sequence shown here is derived from an EMBL/GenBank/DDBJ whole genome shotgun (WGS) entry which is preliminary data.</text>
</comment>
<dbReference type="EMBL" id="BMAT01008659">
    <property type="protein sequence ID" value="GFR90269.1"/>
    <property type="molecule type" value="Genomic_DNA"/>
</dbReference>
<dbReference type="GO" id="GO:0005737">
    <property type="term" value="C:cytoplasm"/>
    <property type="evidence" value="ECO:0007669"/>
    <property type="project" value="TreeGrafter"/>
</dbReference>
<sequence>MSGELKPLERRNIIMTFSPSIPRTMRRVCQVEYEGGEPCSIGVYAEAQNPVVCFLECDKFLPEVYLDVPVVFKAVLHNQTLLPTTFKWGPVEGSQKDDCTVEIQEMEGKIEKYNRYILSEKQGVAFVVYPASGTLQPFGESIIEITAHSNMWGKYNDNLIFNVGYLKTVHIPVSITVVGCPLNFQLTAGQTDHKAVVRFGSHVSGADAITRKLKINNTSPKDIRIDWEMFEDAPESEKLVDFITCFGRAFPPRDSAGNEIVPPSPTYTDSLHVPVNMDLIPNSPDTQPSNSMTSSAMQSHVTSELEEDNPKIISCFLRPHLGDLSTRAFNIKQRQLTVPGNGSSIIDLTFTPLPTKDVPDEANCVGFSLGYLSLDQKDPCEGKVTRPEAYAAELLRLDFTAHLKPALLTVEETDDEGMIYRSAMSDIMKDNLIKPEALRVCSTMLSNNTLTPLTFKLKVKDPWTLVDLDPACTKNSVSRALETLPCTLNPRHNLMVKVAFKVTPSLVVGPPGKTNTSRSMTPEVDSGSKLTFEDLLHIEFDNGAEQAVPLYASLAIPQFELSADILDFGTCLVGQTREQEVTISNMTASHSFWTISLGNKSEFCDNNTFQMQPTEGKLEAHITHISNSKAIIKVFFTAGHSEAYDCTFVVQGLLGEEPRRLHVTGNGSYDGKHEAVLNI</sequence>
<evidence type="ECO:0000313" key="1">
    <source>
        <dbReference type="EMBL" id="GFR90269.1"/>
    </source>
</evidence>
<protein>
    <submittedName>
        <fullName evidence="1">Deleted in lung and esophageal cancer protein 1</fullName>
    </submittedName>
</protein>
<dbReference type="Proteomes" id="UP000762676">
    <property type="component" value="Unassembled WGS sequence"/>
</dbReference>
<dbReference type="GO" id="GO:0005929">
    <property type="term" value="C:cilium"/>
    <property type="evidence" value="ECO:0007669"/>
    <property type="project" value="TreeGrafter"/>
</dbReference>
<dbReference type="Pfam" id="PF23316">
    <property type="entry name" value="Ig_DLEC1_6th"/>
    <property type="match status" value="1"/>
</dbReference>
<gene>
    <name evidence="1" type="ORF">ElyMa_004300000</name>
</gene>
<dbReference type="AlphaFoldDB" id="A0AAV4GXX5"/>
<proteinExistence type="predicted"/>
<reference evidence="1 2" key="1">
    <citation type="journal article" date="2021" name="Elife">
        <title>Chloroplast acquisition without the gene transfer in kleptoplastic sea slugs, Plakobranchus ocellatus.</title>
        <authorList>
            <person name="Maeda T."/>
            <person name="Takahashi S."/>
            <person name="Yoshida T."/>
            <person name="Shimamura S."/>
            <person name="Takaki Y."/>
            <person name="Nagai Y."/>
            <person name="Toyoda A."/>
            <person name="Suzuki Y."/>
            <person name="Arimoto A."/>
            <person name="Ishii H."/>
            <person name="Satoh N."/>
            <person name="Nishiyama T."/>
            <person name="Hasebe M."/>
            <person name="Maruyama T."/>
            <person name="Minagawa J."/>
            <person name="Obokata J."/>
            <person name="Shigenobu S."/>
        </authorList>
    </citation>
    <scope>NUCLEOTIDE SEQUENCE [LARGE SCALE GENOMIC DNA]</scope>
</reference>
<evidence type="ECO:0000313" key="2">
    <source>
        <dbReference type="Proteomes" id="UP000762676"/>
    </source>
</evidence>
<dbReference type="PANTHER" id="PTHR46348:SF1">
    <property type="entry name" value="DELETED IN LUNG AND ESOPHAGEAL CANCER PROTEIN 1"/>
    <property type="match status" value="1"/>
</dbReference>
<keyword evidence="2" id="KW-1185">Reference proteome</keyword>
<dbReference type="Gene3D" id="2.60.40.10">
    <property type="entry name" value="Immunoglobulins"/>
    <property type="match status" value="2"/>
</dbReference>
<name>A0AAV4GXX5_9GAST</name>